<name>A0AB39R973_9ACTN</name>
<dbReference type="AlphaFoldDB" id="A0AB39R973"/>
<evidence type="ECO:0000256" key="1">
    <source>
        <dbReference type="SAM" id="MobiDB-lite"/>
    </source>
</evidence>
<protein>
    <submittedName>
        <fullName evidence="2">DUF6415 family natural product biosynthesis protein</fullName>
    </submittedName>
</protein>
<accession>A0AB39R973</accession>
<dbReference type="InterPro" id="IPR046300">
    <property type="entry name" value="DUF6415"/>
</dbReference>
<gene>
    <name evidence="2" type="ORF">AB5J53_05170</name>
</gene>
<feature type="region of interest" description="Disordered" evidence="1">
    <location>
        <begin position="122"/>
        <end position="152"/>
    </location>
</feature>
<dbReference type="RefSeq" id="WP_369244441.1">
    <property type="nucleotide sequence ID" value="NZ_CP163443.1"/>
</dbReference>
<dbReference type="Pfam" id="PF19979">
    <property type="entry name" value="DUF6415"/>
    <property type="match status" value="1"/>
</dbReference>
<feature type="compositionally biased region" description="Polar residues" evidence="1">
    <location>
        <begin position="125"/>
        <end position="152"/>
    </location>
</feature>
<organism evidence="2">
    <name type="scientific">Streptomyces sp. R41</name>
    <dbReference type="NCBI Taxonomy" id="3238632"/>
    <lineage>
        <taxon>Bacteria</taxon>
        <taxon>Bacillati</taxon>
        <taxon>Actinomycetota</taxon>
        <taxon>Actinomycetes</taxon>
        <taxon>Kitasatosporales</taxon>
        <taxon>Streptomycetaceae</taxon>
        <taxon>Streptomyces</taxon>
    </lineage>
</organism>
<sequence length="152" mass="16132">MDLATMRQTIALLLPPDEDATTVQGVGALTHTLRGHMELLIPEVEVAALKQPKDDIPRYCALACIGEARGKLRATPGPGAHGALAYARKLSRSLAALCDHYEALTGVTMCLTCDKPIRQGEDSQPYDNVSQSGGAATAGQIHSSCANTVRRH</sequence>
<dbReference type="EMBL" id="CP163443">
    <property type="protein sequence ID" value="XDQ51101.1"/>
    <property type="molecule type" value="Genomic_DNA"/>
</dbReference>
<reference evidence="2" key="1">
    <citation type="submission" date="2024-07" db="EMBL/GenBank/DDBJ databases">
        <authorList>
            <person name="Yu S.T."/>
        </authorList>
    </citation>
    <scope>NUCLEOTIDE SEQUENCE</scope>
    <source>
        <strain evidence="2">R41</strain>
    </source>
</reference>
<proteinExistence type="predicted"/>
<evidence type="ECO:0000313" key="2">
    <source>
        <dbReference type="EMBL" id="XDQ51101.1"/>
    </source>
</evidence>